<organism evidence="1 2">
    <name type="scientific">Frieseomelitta varia</name>
    <dbReference type="NCBI Taxonomy" id="561572"/>
    <lineage>
        <taxon>Eukaryota</taxon>
        <taxon>Metazoa</taxon>
        <taxon>Ecdysozoa</taxon>
        <taxon>Arthropoda</taxon>
        <taxon>Hexapoda</taxon>
        <taxon>Insecta</taxon>
        <taxon>Pterygota</taxon>
        <taxon>Neoptera</taxon>
        <taxon>Endopterygota</taxon>
        <taxon>Hymenoptera</taxon>
        <taxon>Apocrita</taxon>
        <taxon>Aculeata</taxon>
        <taxon>Apoidea</taxon>
        <taxon>Anthophila</taxon>
        <taxon>Apidae</taxon>
        <taxon>Frieseomelitta</taxon>
    </lineage>
</organism>
<accession>A0A833W9Y5</accession>
<keyword evidence="2" id="KW-1185">Reference proteome</keyword>
<dbReference type="Proteomes" id="UP000655588">
    <property type="component" value="Unassembled WGS sequence"/>
</dbReference>
<reference evidence="1" key="1">
    <citation type="submission" date="2019-11" db="EMBL/GenBank/DDBJ databases">
        <title>The nuclear and mitochondrial genomes of Frieseomelitta varia - a highly eusocial stingless bee (Meliponini) with a permanently sterile worker caste.</title>
        <authorList>
            <person name="Freitas F.C.P."/>
            <person name="Lourenco A.P."/>
            <person name="Nunes F.M.F."/>
            <person name="Paschoal A.R."/>
            <person name="Abreu F.C.P."/>
            <person name="Barbin F.O."/>
            <person name="Bataglia L."/>
            <person name="Cardoso-Junior C.A.M."/>
            <person name="Cervoni M.S."/>
            <person name="Silva S.R."/>
            <person name="Dalarmi F."/>
            <person name="Del Lama M.A."/>
            <person name="Depintor T.S."/>
            <person name="Ferreira K.M."/>
            <person name="Goria P.S."/>
            <person name="Jaskot M.C."/>
            <person name="Lago D.C."/>
            <person name="Luna-Lucena D."/>
            <person name="Moda L.M."/>
            <person name="Nascimento L."/>
            <person name="Pedrino M."/>
            <person name="Rabico F.O."/>
            <person name="Sanches F.C."/>
            <person name="Santos D.E."/>
            <person name="Santos C.G."/>
            <person name="Vieira J."/>
            <person name="Lopes T.F."/>
            <person name="Barchuk A.R."/>
            <person name="Hartfelder K."/>
            <person name="Simoes Z.L.P."/>
            <person name="Bitondi M.M.G."/>
            <person name="Pinheiro D.G."/>
        </authorList>
    </citation>
    <scope>NUCLEOTIDE SEQUENCE</scope>
    <source>
        <strain evidence="1">USP_RPSP 00005682</strain>
        <tissue evidence="1">Whole individual</tissue>
    </source>
</reference>
<evidence type="ECO:0000313" key="1">
    <source>
        <dbReference type="EMBL" id="KAF3429297.1"/>
    </source>
</evidence>
<comment type="caution">
    <text evidence="1">The sequence shown here is derived from an EMBL/GenBank/DDBJ whole genome shotgun (WGS) entry which is preliminary data.</text>
</comment>
<dbReference type="AlphaFoldDB" id="A0A833W9Y5"/>
<evidence type="ECO:0000313" key="2">
    <source>
        <dbReference type="Proteomes" id="UP000655588"/>
    </source>
</evidence>
<dbReference type="EMBL" id="WNWW01000167">
    <property type="protein sequence ID" value="KAF3429297.1"/>
    <property type="molecule type" value="Genomic_DNA"/>
</dbReference>
<sequence>MNYTVIDSYLIQYPRSKAQRFSSPKCNSFFFSCTHHSKALYFFTVSNFMEPGLMTSRCNMQGHKRYLIHLAISDLLEVK</sequence>
<proteinExistence type="predicted"/>
<gene>
    <name evidence="1" type="ORF">E2986_13274</name>
</gene>
<name>A0A833W9Y5_9HYME</name>
<protein>
    <submittedName>
        <fullName evidence="1">Uncharacterized protein</fullName>
    </submittedName>
</protein>